<protein>
    <recommendedName>
        <fullName evidence="4">NfeD-like C-terminal domain-containing protein</fullName>
    </recommendedName>
</protein>
<evidence type="ECO:0000313" key="3">
    <source>
        <dbReference type="Proteomes" id="UP000239800"/>
    </source>
</evidence>
<keyword evidence="1" id="KW-0472">Membrane</keyword>
<reference evidence="2 3" key="1">
    <citation type="submission" date="2016-11" db="EMBL/GenBank/DDBJ databases">
        <title>Trade-off between light-utilization and light-protection in marine flavobacteria.</title>
        <authorList>
            <person name="Kumagai Y."/>
        </authorList>
    </citation>
    <scope>NUCLEOTIDE SEQUENCE [LARGE SCALE GENOMIC DNA]</scope>
    <source>
        <strain evidence="2 3">NBRC 107741</strain>
    </source>
</reference>
<evidence type="ECO:0000313" key="2">
    <source>
        <dbReference type="EMBL" id="PQB05672.1"/>
    </source>
</evidence>
<keyword evidence="1" id="KW-1133">Transmembrane helix</keyword>
<gene>
    <name evidence="2" type="ORF">BST85_12770</name>
</gene>
<evidence type="ECO:0008006" key="4">
    <source>
        <dbReference type="Google" id="ProtNLM"/>
    </source>
</evidence>
<keyword evidence="3" id="KW-1185">Reference proteome</keyword>
<feature type="transmembrane region" description="Helical" evidence="1">
    <location>
        <begin position="90"/>
        <end position="111"/>
    </location>
</feature>
<dbReference type="RefSeq" id="WP_104813617.1">
    <property type="nucleotide sequence ID" value="NZ_MQUB01000001.1"/>
</dbReference>
<comment type="caution">
    <text evidence="2">The sequence shown here is derived from an EMBL/GenBank/DDBJ whole genome shotgun (WGS) entry which is preliminary data.</text>
</comment>
<dbReference type="AlphaFoldDB" id="A0A2S7KSR9"/>
<accession>A0A2S7KSR9</accession>
<evidence type="ECO:0000256" key="1">
    <source>
        <dbReference type="SAM" id="Phobius"/>
    </source>
</evidence>
<dbReference type="OrthoDB" id="662536at2"/>
<feature type="transmembrane region" description="Helical" evidence="1">
    <location>
        <begin position="14"/>
        <end position="35"/>
    </location>
</feature>
<dbReference type="Gene3D" id="2.40.50.140">
    <property type="entry name" value="Nucleic acid-binding proteins"/>
    <property type="match status" value="1"/>
</dbReference>
<sequence length="191" mass="20505">MNEWFTSLSTFEQVYWIAAIVGSGILLILLALTLIGGDVDDMGDVDADVEGDTGIGFQFFTLKNLIGFFTIFGWSGIACMEAGYSKGVTLAVSIGCGLLMMIVMAAIFYYLSKLYSSGTLNIANAIGAVGEVYLTIGPNRSSMGKVQVRVQGTLRELDALSDAEEELNQGQIVQVTQVTDNGVLIVNKYTK</sequence>
<dbReference type="InterPro" id="IPR012340">
    <property type="entry name" value="NA-bd_OB-fold"/>
</dbReference>
<feature type="transmembrane region" description="Helical" evidence="1">
    <location>
        <begin position="65"/>
        <end position="84"/>
    </location>
</feature>
<name>A0A2S7KSR9_9FLAO</name>
<organism evidence="2 3">
    <name type="scientific">Aureitalea marina</name>
    <dbReference type="NCBI Taxonomy" id="930804"/>
    <lineage>
        <taxon>Bacteria</taxon>
        <taxon>Pseudomonadati</taxon>
        <taxon>Bacteroidota</taxon>
        <taxon>Flavobacteriia</taxon>
        <taxon>Flavobacteriales</taxon>
        <taxon>Flavobacteriaceae</taxon>
        <taxon>Aureitalea</taxon>
    </lineage>
</organism>
<dbReference type="EMBL" id="MQUB01000001">
    <property type="protein sequence ID" value="PQB05672.1"/>
    <property type="molecule type" value="Genomic_DNA"/>
</dbReference>
<dbReference type="Proteomes" id="UP000239800">
    <property type="component" value="Unassembled WGS sequence"/>
</dbReference>
<proteinExistence type="predicted"/>
<keyword evidence="1" id="KW-0812">Transmembrane</keyword>